<organism evidence="2 3">
    <name type="scientific">Elysia crispata</name>
    <name type="common">lettuce slug</name>
    <dbReference type="NCBI Taxonomy" id="231223"/>
    <lineage>
        <taxon>Eukaryota</taxon>
        <taxon>Metazoa</taxon>
        <taxon>Spiralia</taxon>
        <taxon>Lophotrochozoa</taxon>
        <taxon>Mollusca</taxon>
        <taxon>Gastropoda</taxon>
        <taxon>Heterobranchia</taxon>
        <taxon>Euthyneura</taxon>
        <taxon>Panpulmonata</taxon>
        <taxon>Sacoglossa</taxon>
        <taxon>Placobranchoidea</taxon>
        <taxon>Plakobranchidae</taxon>
        <taxon>Elysia</taxon>
    </lineage>
</organism>
<name>A0AAE0Y4V2_9GAST</name>
<dbReference type="Proteomes" id="UP001283361">
    <property type="component" value="Unassembled WGS sequence"/>
</dbReference>
<accession>A0AAE0Y4V2</accession>
<evidence type="ECO:0000256" key="1">
    <source>
        <dbReference type="SAM" id="MobiDB-lite"/>
    </source>
</evidence>
<dbReference type="EMBL" id="JAWDGP010006989">
    <property type="protein sequence ID" value="KAK3731675.1"/>
    <property type="molecule type" value="Genomic_DNA"/>
</dbReference>
<evidence type="ECO:0000313" key="2">
    <source>
        <dbReference type="EMBL" id="KAK3731675.1"/>
    </source>
</evidence>
<feature type="region of interest" description="Disordered" evidence="1">
    <location>
        <begin position="1"/>
        <end position="41"/>
    </location>
</feature>
<sequence length="95" mass="10556">MSFLCKKRSPVCESSDSGKCDKNRARSNCRSRPLSRERTGHKSEAYVVKEVKEYIAPARPAMRPVCSECPIPDVKLDPDNLSPCGEVQSDNDKAV</sequence>
<evidence type="ECO:0000313" key="3">
    <source>
        <dbReference type="Proteomes" id="UP001283361"/>
    </source>
</evidence>
<proteinExistence type="predicted"/>
<comment type="caution">
    <text evidence="2">The sequence shown here is derived from an EMBL/GenBank/DDBJ whole genome shotgun (WGS) entry which is preliminary data.</text>
</comment>
<dbReference type="AlphaFoldDB" id="A0AAE0Y4V2"/>
<keyword evidence="3" id="KW-1185">Reference proteome</keyword>
<protein>
    <submittedName>
        <fullName evidence="2">Uncharacterized protein</fullName>
    </submittedName>
</protein>
<gene>
    <name evidence="2" type="ORF">RRG08_035345</name>
</gene>
<reference evidence="2" key="1">
    <citation type="journal article" date="2023" name="G3 (Bethesda)">
        <title>A reference genome for the long-term kleptoplast-retaining sea slug Elysia crispata morphotype clarki.</title>
        <authorList>
            <person name="Eastman K.E."/>
            <person name="Pendleton A.L."/>
            <person name="Shaikh M.A."/>
            <person name="Suttiyut T."/>
            <person name="Ogas R."/>
            <person name="Tomko P."/>
            <person name="Gavelis G."/>
            <person name="Widhalm J.R."/>
            <person name="Wisecaver J.H."/>
        </authorList>
    </citation>
    <scope>NUCLEOTIDE SEQUENCE</scope>
    <source>
        <strain evidence="2">ECLA1</strain>
    </source>
</reference>